<evidence type="ECO:0000313" key="1">
    <source>
        <dbReference type="EMBL" id="GAA5049003.1"/>
    </source>
</evidence>
<evidence type="ECO:0008006" key="3">
    <source>
        <dbReference type="Google" id="ProtNLM"/>
    </source>
</evidence>
<keyword evidence="2" id="KW-1185">Reference proteome</keyword>
<dbReference type="EMBL" id="BAABJM010000001">
    <property type="protein sequence ID" value="GAA5049003.1"/>
    <property type="molecule type" value="Genomic_DNA"/>
</dbReference>
<dbReference type="Proteomes" id="UP001500603">
    <property type="component" value="Unassembled WGS sequence"/>
</dbReference>
<dbReference type="InterPro" id="IPR021373">
    <property type="entry name" value="DUF2993"/>
</dbReference>
<evidence type="ECO:0000313" key="2">
    <source>
        <dbReference type="Proteomes" id="UP001500603"/>
    </source>
</evidence>
<protein>
    <recommendedName>
        <fullName evidence="3">DUF2993 domain-containing protein</fullName>
    </recommendedName>
</protein>
<comment type="caution">
    <text evidence="1">The sequence shown here is derived from an EMBL/GenBank/DDBJ whole genome shotgun (WGS) entry which is preliminary data.</text>
</comment>
<proteinExistence type="predicted"/>
<name>A0ABP9K145_9NOCA</name>
<gene>
    <name evidence="1" type="ORF">GCM10023318_17480</name>
</gene>
<dbReference type="Pfam" id="PF11209">
    <property type="entry name" value="LmeA"/>
    <property type="match status" value="1"/>
</dbReference>
<dbReference type="RefSeq" id="WP_345494564.1">
    <property type="nucleotide sequence ID" value="NZ_BAABJM010000001.1"/>
</dbReference>
<reference evidence="2" key="1">
    <citation type="journal article" date="2019" name="Int. J. Syst. Evol. Microbiol.">
        <title>The Global Catalogue of Microorganisms (GCM) 10K type strain sequencing project: providing services to taxonomists for standard genome sequencing and annotation.</title>
        <authorList>
            <consortium name="The Broad Institute Genomics Platform"/>
            <consortium name="The Broad Institute Genome Sequencing Center for Infectious Disease"/>
            <person name="Wu L."/>
            <person name="Ma J."/>
        </authorList>
    </citation>
    <scope>NUCLEOTIDE SEQUENCE [LARGE SCALE GENOMIC DNA]</scope>
    <source>
        <strain evidence="2">JCM 18298</strain>
    </source>
</reference>
<organism evidence="1 2">
    <name type="scientific">Nocardia callitridis</name>
    <dbReference type="NCBI Taxonomy" id="648753"/>
    <lineage>
        <taxon>Bacteria</taxon>
        <taxon>Bacillati</taxon>
        <taxon>Actinomycetota</taxon>
        <taxon>Actinomycetes</taxon>
        <taxon>Mycobacteriales</taxon>
        <taxon>Nocardiaceae</taxon>
        <taxon>Nocardia</taxon>
    </lineage>
</organism>
<accession>A0ABP9K145</accession>
<sequence length="244" mass="25440">MSTEARSPRTIQRRTLVIALVVIVLLLATVLVGGEVYARHKLSRCVSTQFEQEIGSKIDVGFGAKPMLITLLDNKIGKLTVDSDDTKFGPAVDMKVHAVFNDIELQSGGAGGGTIGSSSADIDWSDDGIKQTLGGLVSGVHSSSGSDSLSLDVLGGLAQLQVKPVVTNGAVKVETQSAQLLGMGLPNDLVQGIVDTFSESLQTYPLGLRPTEAEVTDSGIAVKLTGGPSELQPAQPGQNTEIRC</sequence>